<accession>A0A3N4KV42</accession>
<dbReference type="STRING" id="1392247.A0A3N4KV42"/>
<gene>
    <name evidence="3" type="ORF">P167DRAFT_538333</name>
</gene>
<protein>
    <recommendedName>
        <fullName evidence="2">DUF8035 domain-containing protein</fullName>
    </recommendedName>
</protein>
<evidence type="ECO:0000256" key="1">
    <source>
        <dbReference type="SAM" id="MobiDB-lite"/>
    </source>
</evidence>
<dbReference type="InParanoid" id="A0A3N4KV42"/>
<organism evidence="3 4">
    <name type="scientific">Morchella conica CCBAS932</name>
    <dbReference type="NCBI Taxonomy" id="1392247"/>
    <lineage>
        <taxon>Eukaryota</taxon>
        <taxon>Fungi</taxon>
        <taxon>Dikarya</taxon>
        <taxon>Ascomycota</taxon>
        <taxon>Pezizomycotina</taxon>
        <taxon>Pezizomycetes</taxon>
        <taxon>Pezizales</taxon>
        <taxon>Morchellaceae</taxon>
        <taxon>Morchella</taxon>
    </lineage>
</organism>
<keyword evidence="4" id="KW-1185">Reference proteome</keyword>
<feature type="domain" description="DUF8035" evidence="2">
    <location>
        <begin position="243"/>
        <end position="298"/>
    </location>
</feature>
<feature type="region of interest" description="Disordered" evidence="1">
    <location>
        <begin position="135"/>
        <end position="163"/>
    </location>
</feature>
<dbReference type="AlphaFoldDB" id="A0A3N4KV42"/>
<dbReference type="OrthoDB" id="2192830at2759"/>
<dbReference type="InterPro" id="IPR058348">
    <property type="entry name" value="DUF8035"/>
</dbReference>
<feature type="compositionally biased region" description="Basic and acidic residues" evidence="1">
    <location>
        <begin position="137"/>
        <end position="163"/>
    </location>
</feature>
<reference evidence="3 4" key="1">
    <citation type="journal article" date="2018" name="Nat. Ecol. Evol.">
        <title>Pezizomycetes genomes reveal the molecular basis of ectomycorrhizal truffle lifestyle.</title>
        <authorList>
            <person name="Murat C."/>
            <person name="Payen T."/>
            <person name="Noel B."/>
            <person name="Kuo A."/>
            <person name="Morin E."/>
            <person name="Chen J."/>
            <person name="Kohler A."/>
            <person name="Krizsan K."/>
            <person name="Balestrini R."/>
            <person name="Da Silva C."/>
            <person name="Montanini B."/>
            <person name="Hainaut M."/>
            <person name="Levati E."/>
            <person name="Barry K.W."/>
            <person name="Belfiori B."/>
            <person name="Cichocki N."/>
            <person name="Clum A."/>
            <person name="Dockter R.B."/>
            <person name="Fauchery L."/>
            <person name="Guy J."/>
            <person name="Iotti M."/>
            <person name="Le Tacon F."/>
            <person name="Lindquist E.A."/>
            <person name="Lipzen A."/>
            <person name="Malagnac F."/>
            <person name="Mello A."/>
            <person name="Molinier V."/>
            <person name="Miyauchi S."/>
            <person name="Poulain J."/>
            <person name="Riccioni C."/>
            <person name="Rubini A."/>
            <person name="Sitrit Y."/>
            <person name="Splivallo R."/>
            <person name="Traeger S."/>
            <person name="Wang M."/>
            <person name="Zifcakova L."/>
            <person name="Wipf D."/>
            <person name="Zambonelli A."/>
            <person name="Paolocci F."/>
            <person name="Nowrousian M."/>
            <person name="Ottonello S."/>
            <person name="Baldrian P."/>
            <person name="Spatafora J.W."/>
            <person name="Henrissat B."/>
            <person name="Nagy L.G."/>
            <person name="Aury J.M."/>
            <person name="Wincker P."/>
            <person name="Grigoriev I.V."/>
            <person name="Bonfante P."/>
            <person name="Martin F.M."/>
        </authorList>
    </citation>
    <scope>NUCLEOTIDE SEQUENCE [LARGE SCALE GENOMIC DNA]</scope>
    <source>
        <strain evidence="3 4">CCBAS932</strain>
    </source>
</reference>
<dbReference type="EMBL" id="ML119150">
    <property type="protein sequence ID" value="RPB09655.1"/>
    <property type="molecule type" value="Genomic_DNA"/>
</dbReference>
<sequence length="316" mass="35385">MKVYKTSLSHPFELSFCSSSNNIIQQHHQTPSYYITHTQLSHLYKSVTIKDPRHSPDTPKMSYYAAQNPYRNSTGGLNLGRSPPRTQIIIPVRPPSPADSACSSCDSSLPLNTPWSGSGTQLDQTERICTRTRRLSTHSEGRHSDGHHMDGHHHLDSHHDRGRPAPLIIRQGGGPGPLSAPLAQHRGYHSEHSRQALVVPASSIDRHRSASRSRSGYTKYHHAIEHLNDESFEVGSVGSEVGRRGRTRFPRKLVSKEAVEEMGLPWSEESDGALVVLRALDRTEIERLVDLTEEIRRESTVVVVDPESQYHSSIRQ</sequence>
<evidence type="ECO:0000313" key="4">
    <source>
        <dbReference type="Proteomes" id="UP000277580"/>
    </source>
</evidence>
<dbReference type="Proteomes" id="UP000277580">
    <property type="component" value="Unassembled WGS sequence"/>
</dbReference>
<evidence type="ECO:0000259" key="2">
    <source>
        <dbReference type="Pfam" id="PF26118"/>
    </source>
</evidence>
<proteinExistence type="predicted"/>
<evidence type="ECO:0000313" key="3">
    <source>
        <dbReference type="EMBL" id="RPB09655.1"/>
    </source>
</evidence>
<dbReference type="Pfam" id="PF26118">
    <property type="entry name" value="DUF8035"/>
    <property type="match status" value="1"/>
</dbReference>
<name>A0A3N4KV42_9PEZI</name>